<dbReference type="Proteomes" id="UP000324222">
    <property type="component" value="Unassembled WGS sequence"/>
</dbReference>
<name>A0A5B7HLJ8_PORTR</name>
<proteinExistence type="predicted"/>
<dbReference type="EMBL" id="VSRR010034251">
    <property type="protein sequence ID" value="MPC72162.1"/>
    <property type="molecule type" value="Genomic_DNA"/>
</dbReference>
<protein>
    <submittedName>
        <fullName evidence="2">Uncharacterized protein</fullName>
    </submittedName>
</protein>
<feature type="compositionally biased region" description="Polar residues" evidence="1">
    <location>
        <begin position="77"/>
        <end position="86"/>
    </location>
</feature>
<feature type="region of interest" description="Disordered" evidence="1">
    <location>
        <begin position="64"/>
        <end position="86"/>
    </location>
</feature>
<dbReference type="AlphaFoldDB" id="A0A5B7HLJ8"/>
<evidence type="ECO:0000313" key="2">
    <source>
        <dbReference type="EMBL" id="MPC72162.1"/>
    </source>
</evidence>
<gene>
    <name evidence="2" type="ORF">E2C01_066456</name>
</gene>
<keyword evidence="3" id="KW-1185">Reference proteome</keyword>
<organism evidence="2 3">
    <name type="scientific">Portunus trituberculatus</name>
    <name type="common">Swimming crab</name>
    <name type="synonym">Neptunus trituberculatus</name>
    <dbReference type="NCBI Taxonomy" id="210409"/>
    <lineage>
        <taxon>Eukaryota</taxon>
        <taxon>Metazoa</taxon>
        <taxon>Ecdysozoa</taxon>
        <taxon>Arthropoda</taxon>
        <taxon>Crustacea</taxon>
        <taxon>Multicrustacea</taxon>
        <taxon>Malacostraca</taxon>
        <taxon>Eumalacostraca</taxon>
        <taxon>Eucarida</taxon>
        <taxon>Decapoda</taxon>
        <taxon>Pleocyemata</taxon>
        <taxon>Brachyura</taxon>
        <taxon>Eubrachyura</taxon>
        <taxon>Portunoidea</taxon>
        <taxon>Portunidae</taxon>
        <taxon>Portuninae</taxon>
        <taxon>Portunus</taxon>
    </lineage>
</organism>
<reference evidence="2 3" key="1">
    <citation type="submission" date="2019-05" db="EMBL/GenBank/DDBJ databases">
        <title>Another draft genome of Portunus trituberculatus and its Hox gene families provides insights of decapod evolution.</title>
        <authorList>
            <person name="Jeong J.-H."/>
            <person name="Song I."/>
            <person name="Kim S."/>
            <person name="Choi T."/>
            <person name="Kim D."/>
            <person name="Ryu S."/>
            <person name="Kim W."/>
        </authorList>
    </citation>
    <scope>NUCLEOTIDE SEQUENCE [LARGE SCALE GENOMIC DNA]</scope>
    <source>
        <tissue evidence="2">Muscle</tissue>
    </source>
</reference>
<comment type="caution">
    <text evidence="2">The sequence shown here is derived from an EMBL/GenBank/DDBJ whole genome shotgun (WGS) entry which is preliminary data.</text>
</comment>
<accession>A0A5B7HLJ8</accession>
<sequence>MSRSLRVKGGLLALPYCGEECERNLIPTRHLLSVEMIYTSPGEGGETVAAQHKAGVAGRCHPAHANTSHRHHYSGPTLWSRQSQVC</sequence>
<evidence type="ECO:0000256" key="1">
    <source>
        <dbReference type="SAM" id="MobiDB-lite"/>
    </source>
</evidence>
<evidence type="ECO:0000313" key="3">
    <source>
        <dbReference type="Proteomes" id="UP000324222"/>
    </source>
</evidence>